<dbReference type="AlphaFoldDB" id="A0A0C1ZY19"/>
<dbReference type="EMBL" id="JMCC02000042">
    <property type="protein sequence ID" value="KIG16153.1"/>
    <property type="molecule type" value="Genomic_DNA"/>
</dbReference>
<gene>
    <name evidence="1" type="ORF">DB30_04871</name>
</gene>
<evidence type="ECO:0000313" key="2">
    <source>
        <dbReference type="Proteomes" id="UP000031599"/>
    </source>
</evidence>
<comment type="caution">
    <text evidence="1">The sequence shown here is derived from an EMBL/GenBank/DDBJ whole genome shotgun (WGS) entry which is preliminary data.</text>
</comment>
<reference evidence="1 2" key="1">
    <citation type="submission" date="2014-12" db="EMBL/GenBank/DDBJ databases">
        <title>Genome assembly of Enhygromyxa salina DSM 15201.</title>
        <authorList>
            <person name="Sharma G."/>
            <person name="Subramanian S."/>
        </authorList>
    </citation>
    <scope>NUCLEOTIDE SEQUENCE [LARGE SCALE GENOMIC DNA]</scope>
    <source>
        <strain evidence="1 2">DSM 15201</strain>
    </source>
</reference>
<name>A0A0C1ZY19_9BACT</name>
<protein>
    <submittedName>
        <fullName evidence="1">Uncharacterized protein</fullName>
    </submittedName>
</protein>
<sequence>MARQWTSRGVGAALRRNCLARLDVERERLFDAFAKLGPARAETRVAGRLAGLPPIPALEQRLFDLWIAHITEPMRARSDDLIEHARALIQLTRSVLVTQRETDLDIRDSFEDDDFIKRKMTILVSGMCNCEMSNLIVWSGLRKLGHLAYFFETGLADQVGGSHLLLYAFDRQGSAFVDAWSDVPCFHLSDFVPELPSPRARYLASRFANRPPPGVPDRSALGHLGLHTHGLYPADAIRAGVIRPSPDDDEHPPASAALACVNEAVPTPAAAIWADYVALRRQHLEGQLEQPARAYEQFAARDGLSSNLKAVVAALAKRQTPPSQPA</sequence>
<accession>A0A0C1ZY19</accession>
<evidence type="ECO:0000313" key="1">
    <source>
        <dbReference type="EMBL" id="KIG16153.1"/>
    </source>
</evidence>
<dbReference type="Proteomes" id="UP000031599">
    <property type="component" value="Unassembled WGS sequence"/>
</dbReference>
<organism evidence="1 2">
    <name type="scientific">Enhygromyxa salina</name>
    <dbReference type="NCBI Taxonomy" id="215803"/>
    <lineage>
        <taxon>Bacteria</taxon>
        <taxon>Pseudomonadati</taxon>
        <taxon>Myxococcota</taxon>
        <taxon>Polyangia</taxon>
        <taxon>Nannocystales</taxon>
        <taxon>Nannocystaceae</taxon>
        <taxon>Enhygromyxa</taxon>
    </lineage>
</organism>
<dbReference type="RefSeq" id="WP_146659307.1">
    <property type="nucleotide sequence ID" value="NZ_JMCC02000042.1"/>
</dbReference>
<proteinExistence type="predicted"/>